<comment type="subcellular location">
    <subcellularLocation>
        <location evidence="1">Secreted</location>
    </subcellularLocation>
</comment>
<keyword evidence="7" id="KW-1185">Reference proteome</keyword>
<keyword evidence="3" id="KW-0677">Repeat</keyword>
<feature type="region of interest" description="Disordered" evidence="4">
    <location>
        <begin position="108"/>
        <end position="133"/>
    </location>
</feature>
<dbReference type="PANTHER" id="PTHR14619">
    <property type="entry name" value="NEURON-DERIVED NEUROTROPHIC FACTOR"/>
    <property type="match status" value="1"/>
</dbReference>
<dbReference type="Pfam" id="PF10179">
    <property type="entry name" value="NDNF"/>
    <property type="match status" value="1"/>
</dbReference>
<evidence type="ECO:0000313" key="7">
    <source>
        <dbReference type="Proteomes" id="UP001159363"/>
    </source>
</evidence>
<dbReference type="EMBL" id="JARBHB010000016">
    <property type="protein sequence ID" value="KAJ8866558.1"/>
    <property type="molecule type" value="Genomic_DNA"/>
</dbReference>
<comment type="caution">
    <text evidence="6">The sequence shown here is derived from an EMBL/GenBank/DDBJ whole genome shotgun (WGS) entry which is preliminary data.</text>
</comment>
<evidence type="ECO:0000256" key="1">
    <source>
        <dbReference type="ARBA" id="ARBA00004613"/>
    </source>
</evidence>
<dbReference type="PANTHER" id="PTHR14619:SF3">
    <property type="entry name" value="PROTEIN NDNF"/>
    <property type="match status" value="1"/>
</dbReference>
<protein>
    <recommendedName>
        <fullName evidence="5">Neuron-derived neurotrophic factor first Fn(III) domain-containing protein</fullName>
    </recommendedName>
</protein>
<dbReference type="InterPro" id="IPR019326">
    <property type="entry name" value="NDNF"/>
</dbReference>
<proteinExistence type="predicted"/>
<evidence type="ECO:0000256" key="4">
    <source>
        <dbReference type="SAM" id="MobiDB-lite"/>
    </source>
</evidence>
<evidence type="ECO:0000256" key="2">
    <source>
        <dbReference type="ARBA" id="ARBA00022525"/>
    </source>
</evidence>
<organism evidence="6 7">
    <name type="scientific">Dryococelus australis</name>
    <dbReference type="NCBI Taxonomy" id="614101"/>
    <lineage>
        <taxon>Eukaryota</taxon>
        <taxon>Metazoa</taxon>
        <taxon>Ecdysozoa</taxon>
        <taxon>Arthropoda</taxon>
        <taxon>Hexapoda</taxon>
        <taxon>Insecta</taxon>
        <taxon>Pterygota</taxon>
        <taxon>Neoptera</taxon>
        <taxon>Polyneoptera</taxon>
        <taxon>Phasmatodea</taxon>
        <taxon>Verophasmatodea</taxon>
        <taxon>Anareolatae</taxon>
        <taxon>Phasmatidae</taxon>
        <taxon>Eurycanthinae</taxon>
        <taxon>Dryococelus</taxon>
    </lineage>
</organism>
<name>A0ABQ9G245_9NEOP</name>
<evidence type="ECO:0000256" key="3">
    <source>
        <dbReference type="ARBA" id="ARBA00022737"/>
    </source>
</evidence>
<feature type="compositionally biased region" description="Basic and acidic residues" evidence="4">
    <location>
        <begin position="108"/>
        <end position="119"/>
    </location>
</feature>
<reference evidence="6 7" key="1">
    <citation type="submission" date="2023-02" db="EMBL/GenBank/DDBJ databases">
        <title>LHISI_Scaffold_Assembly.</title>
        <authorList>
            <person name="Stuart O.P."/>
            <person name="Cleave R."/>
            <person name="Magrath M.J.L."/>
            <person name="Mikheyev A.S."/>
        </authorList>
    </citation>
    <scope>NUCLEOTIDE SEQUENCE [LARGE SCALE GENOMIC DNA]</scope>
    <source>
        <strain evidence="6">Daus_M_001</strain>
        <tissue evidence="6">Leg muscle</tissue>
    </source>
</reference>
<keyword evidence="2" id="KW-0964">Secreted</keyword>
<dbReference type="Proteomes" id="UP001159363">
    <property type="component" value="Chromosome 15"/>
</dbReference>
<feature type="domain" description="Neuron-derived neurotrophic factor first Fn(III)" evidence="5">
    <location>
        <begin position="865"/>
        <end position="907"/>
    </location>
</feature>
<sequence>MQFSRFGQALFARGGGISWKWNVSRASEKLEVTRNENSNICTILLCLLLDHSLLVTPDLTEPITDLQKSKLRIPFQLVCDKTGYTLGQQQTIRKPMRVMQMTMEQRRNERSEEMRDFRENPPTSGIVRHDSHGVPHEVWSNDKRIVKLGSPLVDDRPIMNSVKYGVASVVVWTNRTMVSSNTYTNRTGVLAVVDIETQNLADSFGNKIDSKILRVLEPYLDVQRLMHQFHRRKGRTVFCPSLFGSNLSSDPIETERQIKVDPHLTHYCLVVNTRRHYQSLCEARGEKDGVAPPPAPRAPGFNHALEQARAHKSELASKAARANTSRLGRGSELHGDIVSGLVRTNRKMISGTAETNTNDIAAVENIGNSLRHCNQCQQICAVLKRVDPVRYLIHLRRPSVAMKAVANCPTRGTELSFPNSPRQNDVLVKIRWDVSVGKEMGLLRENPSTIGNVRHVSPHSPNDSDLPGCGVVVVKPLPTKAGRVSIPGTVAPACGNRTARCRLSAGFLGHLPLLSSLHSGALTYSPRFILIGSQDLHYTVCMVASEQNALGRACFRRYITRSSKLISEDGGCWEGTSRAPEGPAVRYWFRVDMFTTLDNIVGSRVRWLSAAGSGGYTSRFHFLSAVLSTEPVCLQEADTPFLIFVSSLNALTVMNCSHPFLLTSHSAKGITCSLNHIQDLLNDRCKCTSASAYVSRDIPALRALRCRRSASFLGNLPFPPPCILALPHNHLASRSSALNTSMLRMSLLTHSCLLHRHSSKLDPRSDLRSKRKTVAPFEFRAGLEIEMKFISNRRNCRFEISIRDQQPSSTNVVESEIRSHEICPVQHFYIGTKIKPDPDSELGSLDLGSGKKMSAQPGPPVSRRGNGGHDCVGKRTQYLLTNLEHGKVYHLDVFAVNKKTNLSFSYGRTALKYDQRGKPTSLRDGKPAKVNLRKLDGRATFKFKLRAVHDKVSTFEMNLRKKSLPPACIYFNGCTEWHAPSKVDNDGWKAVPYLKVIYKKCKRHDGNTARLACRSDEALGVRVSVARIAPSLIVLGRREHIYQQRGGGDTETKWEWRFVLFVRNPFSDWLRWALGTGLASDWLVHAAGHYGNLHSDM</sequence>
<evidence type="ECO:0000259" key="5">
    <source>
        <dbReference type="Pfam" id="PF10179"/>
    </source>
</evidence>
<accession>A0ABQ9G245</accession>
<dbReference type="InterPro" id="IPR055271">
    <property type="entry name" value="NDNF_Fn(III)_1"/>
</dbReference>
<evidence type="ECO:0000313" key="6">
    <source>
        <dbReference type="EMBL" id="KAJ8866558.1"/>
    </source>
</evidence>
<gene>
    <name evidence="6" type="ORF">PR048_032417</name>
</gene>
<feature type="region of interest" description="Disordered" evidence="4">
    <location>
        <begin position="840"/>
        <end position="868"/>
    </location>
</feature>